<dbReference type="InterPro" id="IPR001296">
    <property type="entry name" value="Glyco_trans_1"/>
</dbReference>
<evidence type="ECO:0000313" key="2">
    <source>
        <dbReference type="EMBL" id="SDH42654.1"/>
    </source>
</evidence>
<proteinExistence type="predicted"/>
<dbReference type="Pfam" id="PF00534">
    <property type="entry name" value="Glycos_transf_1"/>
    <property type="match status" value="1"/>
</dbReference>
<dbReference type="Proteomes" id="UP000199274">
    <property type="component" value="Unassembled WGS sequence"/>
</dbReference>
<dbReference type="PANTHER" id="PTHR12526">
    <property type="entry name" value="GLYCOSYLTRANSFERASE"/>
    <property type="match status" value="1"/>
</dbReference>
<reference evidence="3" key="1">
    <citation type="submission" date="2016-10" db="EMBL/GenBank/DDBJ databases">
        <authorList>
            <person name="Varghese N."/>
            <person name="Submissions S."/>
        </authorList>
    </citation>
    <scope>NUCLEOTIDE SEQUENCE [LARGE SCALE GENOMIC DNA]</scope>
    <source>
        <strain evidence="3">CGMCC 1.2747</strain>
    </source>
</reference>
<dbReference type="CDD" id="cd03801">
    <property type="entry name" value="GT4_PimA-like"/>
    <property type="match status" value="1"/>
</dbReference>
<keyword evidence="3" id="KW-1185">Reference proteome</keyword>
<protein>
    <submittedName>
        <fullName evidence="2">Glycosyltransferase involved in cell wall bisynthesis</fullName>
    </submittedName>
</protein>
<evidence type="ECO:0000259" key="1">
    <source>
        <dbReference type="Pfam" id="PF00534"/>
    </source>
</evidence>
<sequence length="377" mass="43185">MEPVRALLLLYHNIMTEPKKIAVLCNYELLSERVGGMDYFFWQFDSKCKTNDIQVDWFFPNQSDHGEYVALTIFDSGHQSVENYFLSLCKTKKSEYTHIITHFIELCTPFFYKIKQFSAAKIITIDHNPRPLRGYPLKKRIEKRIKGILFSRYIAVFVGVSDYTKSEIIRDFGSVVKKKTLTIYNGVIIEDILQRTNRNIIHPSFLTASHLRESKGIQDLIDAVALLPDEIKKAVKIDLYGEGPYKSVLVAKMKHHNVTHCFTFMGSSPHLKTLFSNYDYMLQPTHMECFSLSILESLAADVPVITTNVGGNEEVVVSGENGYIYKAKDVLALKDILEAVYLGQKKIETNTRTLIEECFSLTTMVDHHFALVLQNKS</sequence>
<dbReference type="EMBL" id="FNDB01000007">
    <property type="protein sequence ID" value="SDH42654.1"/>
    <property type="molecule type" value="Genomic_DNA"/>
</dbReference>
<organism evidence="2 3">
    <name type="scientific">Flavobacterium omnivorum</name>
    <dbReference type="NCBI Taxonomy" id="178355"/>
    <lineage>
        <taxon>Bacteria</taxon>
        <taxon>Pseudomonadati</taxon>
        <taxon>Bacteroidota</taxon>
        <taxon>Flavobacteriia</taxon>
        <taxon>Flavobacteriales</taxon>
        <taxon>Flavobacteriaceae</taxon>
        <taxon>Flavobacterium</taxon>
    </lineage>
</organism>
<dbReference type="STRING" id="178355.SAMN04488062_107103"/>
<dbReference type="SUPFAM" id="SSF53756">
    <property type="entry name" value="UDP-Glycosyltransferase/glycogen phosphorylase"/>
    <property type="match status" value="1"/>
</dbReference>
<accession>A0A1G8CB15</accession>
<gene>
    <name evidence="2" type="ORF">SAMN04488062_107103</name>
</gene>
<dbReference type="AlphaFoldDB" id="A0A1G8CB15"/>
<name>A0A1G8CB15_9FLAO</name>
<evidence type="ECO:0000313" key="3">
    <source>
        <dbReference type="Proteomes" id="UP000199274"/>
    </source>
</evidence>
<keyword evidence="2" id="KW-0808">Transferase</keyword>
<dbReference type="Gene3D" id="3.40.50.2000">
    <property type="entry name" value="Glycogen Phosphorylase B"/>
    <property type="match status" value="2"/>
</dbReference>
<feature type="domain" description="Glycosyl transferase family 1" evidence="1">
    <location>
        <begin position="203"/>
        <end position="345"/>
    </location>
</feature>
<dbReference type="GO" id="GO:0016757">
    <property type="term" value="F:glycosyltransferase activity"/>
    <property type="evidence" value="ECO:0007669"/>
    <property type="project" value="InterPro"/>
</dbReference>